<evidence type="ECO:0000313" key="5">
    <source>
        <dbReference type="Proteomes" id="UP000182764"/>
    </source>
</evidence>
<reference evidence="3 5" key="3">
    <citation type="submission" date="2016-10" db="EMBL/GenBank/DDBJ databases">
        <authorList>
            <person name="de Groot N.N."/>
        </authorList>
    </citation>
    <scope>NUCLEOTIDE SEQUENCE [LARGE SCALE GENOMIC DNA]</scope>
    <source>
        <strain evidence="3 5">VTM1R29</strain>
    </source>
</reference>
<dbReference type="GO" id="GO:0030153">
    <property type="term" value="P:bacteriocin immunity"/>
    <property type="evidence" value="ECO:0007669"/>
    <property type="project" value="UniProtKB-KW"/>
</dbReference>
<dbReference type="Proteomes" id="UP000027584">
    <property type="component" value="Unassembled WGS sequence"/>
</dbReference>
<reference evidence="2 4" key="1">
    <citation type="submission" date="2014-02" db="EMBL/GenBank/DDBJ databases">
        <authorList>
            <person name="Manrique M."/>
        </authorList>
    </citation>
    <scope>NUCLEOTIDE SEQUENCE [LARGE SCALE GENOMIC DNA]</scope>
    <source>
        <strain evidence="2 4">LMG17956</strain>
    </source>
</reference>
<dbReference type="EMBL" id="CCBC010000026">
    <property type="protein sequence ID" value="CDO16928.1"/>
    <property type="molecule type" value="Genomic_DNA"/>
</dbReference>
<dbReference type="Proteomes" id="UP000182764">
    <property type="component" value="Unassembled WGS sequence"/>
</dbReference>
<evidence type="ECO:0000313" key="3">
    <source>
        <dbReference type="EMBL" id="SEM19563.1"/>
    </source>
</evidence>
<name>A0A060RFL5_9STRE</name>
<dbReference type="Gene3D" id="1.20.1440.50">
    <property type="entry name" value="Ta0600-like"/>
    <property type="match status" value="1"/>
</dbReference>
<dbReference type="InterPro" id="IPR023130">
    <property type="entry name" value="Ta0600-like_sf"/>
</dbReference>
<evidence type="ECO:0000256" key="1">
    <source>
        <dbReference type="ARBA" id="ARBA00023025"/>
    </source>
</evidence>
<dbReference type="EMBL" id="FOBM01000005">
    <property type="protein sequence ID" value="SEM19563.1"/>
    <property type="molecule type" value="Genomic_DNA"/>
</dbReference>
<gene>
    <name evidence="2" type="ORF">BN963_SGAL_00107</name>
    <name evidence="3" type="ORF">SAMN04487839_10563</name>
</gene>
<proteinExistence type="predicted"/>
<dbReference type="RefSeq" id="WP_039692342.1">
    <property type="nucleotide sequence ID" value="NZ_FNFJ01000005.1"/>
</dbReference>
<reference evidence="2 4" key="2">
    <citation type="submission" date="2014-05" db="EMBL/GenBank/DDBJ databases">
        <title>Genome sequence of Streptococcus gallolyticus.</title>
        <authorList>
            <person name="Del Campo R."/>
        </authorList>
    </citation>
    <scope>NUCLEOTIDE SEQUENCE [LARGE SCALE GENOMIC DNA]</scope>
    <source>
        <strain evidence="2 4">LMG17956</strain>
    </source>
</reference>
<dbReference type="AlphaFoldDB" id="A0A060RFL5"/>
<dbReference type="SUPFAM" id="SSF109797">
    <property type="entry name" value="Bacteriocin immunity protein-like"/>
    <property type="match status" value="1"/>
</dbReference>
<keyword evidence="1" id="KW-0079">Bacteriocin immunity</keyword>
<sequence length="97" mass="10718">MEKGNQLMEKLSKAYASLPDNEPLKADIFAVAQDLEKNENDQLARAKLANAISQHLLTHHLKTESEITALYNEVADSPEKYKGNAALAIMLGSLFHP</sequence>
<dbReference type="Pfam" id="PF08951">
    <property type="entry name" value="EntA_Immun"/>
    <property type="match status" value="1"/>
</dbReference>
<organism evidence="2 4">
    <name type="scientific">Streptococcus gallolyticus</name>
    <dbReference type="NCBI Taxonomy" id="315405"/>
    <lineage>
        <taxon>Bacteria</taxon>
        <taxon>Bacillati</taxon>
        <taxon>Bacillota</taxon>
        <taxon>Bacilli</taxon>
        <taxon>Lactobacillales</taxon>
        <taxon>Streptococcaceae</taxon>
        <taxon>Streptococcus</taxon>
    </lineage>
</organism>
<accession>A0A060RFL5</accession>
<protein>
    <submittedName>
        <fullName evidence="3">Enterocin A Immunity</fullName>
    </submittedName>
    <submittedName>
        <fullName evidence="2">Hypothetical bacteriocin</fullName>
    </submittedName>
</protein>
<evidence type="ECO:0000313" key="2">
    <source>
        <dbReference type="EMBL" id="CDO16928.1"/>
    </source>
</evidence>
<dbReference type="InterPro" id="IPR015046">
    <property type="entry name" value="LciA_Immunity-like"/>
</dbReference>
<evidence type="ECO:0000313" key="4">
    <source>
        <dbReference type="Proteomes" id="UP000027584"/>
    </source>
</evidence>